<dbReference type="Proteomes" id="UP000178975">
    <property type="component" value="Unassembled WGS sequence"/>
</dbReference>
<dbReference type="InterPro" id="IPR001387">
    <property type="entry name" value="Cro/C1-type_HTH"/>
</dbReference>
<evidence type="ECO:0000259" key="1">
    <source>
        <dbReference type="PROSITE" id="PS50943"/>
    </source>
</evidence>
<sequence length="88" mass="10153">MSFSDVKKEWLKDPKFRKSYDDLEPEYSIIRAILRKRIESKMSQKDLAKKLGTKQSAISRLESGNYNPTLSFLKKLSSTLGGKLEIKI</sequence>
<dbReference type="SMART" id="SM00530">
    <property type="entry name" value="HTH_XRE"/>
    <property type="match status" value="1"/>
</dbReference>
<dbReference type="EMBL" id="MFWE01000025">
    <property type="protein sequence ID" value="OGJ09271.1"/>
    <property type="molecule type" value="Genomic_DNA"/>
</dbReference>
<dbReference type="PROSITE" id="PS50943">
    <property type="entry name" value="HTH_CROC1"/>
    <property type="match status" value="1"/>
</dbReference>
<name>A0A1F6YSA5_9BACT</name>
<dbReference type="CDD" id="cd00093">
    <property type="entry name" value="HTH_XRE"/>
    <property type="match status" value="1"/>
</dbReference>
<organism evidence="2 3">
    <name type="scientific">Candidatus Nomurabacteria bacterium RIFOXYC2_FULL_36_19</name>
    <dbReference type="NCBI Taxonomy" id="1801806"/>
    <lineage>
        <taxon>Bacteria</taxon>
        <taxon>Candidatus Nomuraibacteriota</taxon>
    </lineage>
</organism>
<feature type="domain" description="HTH cro/C1-type" evidence="1">
    <location>
        <begin position="33"/>
        <end position="87"/>
    </location>
</feature>
<dbReference type="AlphaFoldDB" id="A0A1F6YSA5"/>
<accession>A0A1F6YSA5</accession>
<dbReference type="GO" id="GO:0003677">
    <property type="term" value="F:DNA binding"/>
    <property type="evidence" value="ECO:0007669"/>
    <property type="project" value="InterPro"/>
</dbReference>
<comment type="caution">
    <text evidence="2">The sequence shown here is derived from an EMBL/GenBank/DDBJ whole genome shotgun (WGS) entry which is preliminary data.</text>
</comment>
<dbReference type="SUPFAM" id="SSF47413">
    <property type="entry name" value="lambda repressor-like DNA-binding domains"/>
    <property type="match status" value="1"/>
</dbReference>
<gene>
    <name evidence="2" type="ORF">A2456_00775</name>
</gene>
<dbReference type="Gene3D" id="1.10.260.40">
    <property type="entry name" value="lambda repressor-like DNA-binding domains"/>
    <property type="match status" value="1"/>
</dbReference>
<evidence type="ECO:0000313" key="3">
    <source>
        <dbReference type="Proteomes" id="UP000178975"/>
    </source>
</evidence>
<protein>
    <submittedName>
        <fullName evidence="2">Transcriptional regulator</fullName>
    </submittedName>
</protein>
<proteinExistence type="predicted"/>
<evidence type="ECO:0000313" key="2">
    <source>
        <dbReference type="EMBL" id="OGJ09271.1"/>
    </source>
</evidence>
<reference evidence="2 3" key="1">
    <citation type="journal article" date="2016" name="Nat. Commun.">
        <title>Thousands of microbial genomes shed light on interconnected biogeochemical processes in an aquifer system.</title>
        <authorList>
            <person name="Anantharaman K."/>
            <person name="Brown C.T."/>
            <person name="Hug L.A."/>
            <person name="Sharon I."/>
            <person name="Castelle C.J."/>
            <person name="Probst A.J."/>
            <person name="Thomas B.C."/>
            <person name="Singh A."/>
            <person name="Wilkins M.J."/>
            <person name="Karaoz U."/>
            <person name="Brodie E.L."/>
            <person name="Williams K.H."/>
            <person name="Hubbard S.S."/>
            <person name="Banfield J.F."/>
        </authorList>
    </citation>
    <scope>NUCLEOTIDE SEQUENCE [LARGE SCALE GENOMIC DNA]</scope>
</reference>
<dbReference type="InterPro" id="IPR010982">
    <property type="entry name" value="Lambda_DNA-bd_dom_sf"/>
</dbReference>
<dbReference type="Pfam" id="PF01381">
    <property type="entry name" value="HTH_3"/>
    <property type="match status" value="1"/>
</dbReference>